<evidence type="ECO:0000259" key="2">
    <source>
        <dbReference type="Pfam" id="PF00534"/>
    </source>
</evidence>
<reference evidence="3 4" key="1">
    <citation type="submission" date="2024-09" db="EMBL/GenBank/DDBJ databases">
        <authorList>
            <person name="Sun Q."/>
            <person name="Mori K."/>
        </authorList>
    </citation>
    <scope>NUCLEOTIDE SEQUENCE [LARGE SCALE GENOMIC DNA]</scope>
    <source>
        <strain evidence="3 4">NCAIM B.02610</strain>
    </source>
</reference>
<dbReference type="InterPro" id="IPR001296">
    <property type="entry name" value="Glyco_trans_1"/>
</dbReference>
<keyword evidence="4" id="KW-1185">Reference proteome</keyword>
<dbReference type="PANTHER" id="PTHR46401:SF2">
    <property type="entry name" value="GLYCOSYLTRANSFERASE WBBK-RELATED"/>
    <property type="match status" value="1"/>
</dbReference>
<organism evidence="3 4">
    <name type="scientific">Halalkalibacter kiskunsagensis</name>
    <dbReference type="NCBI Taxonomy" id="1548599"/>
    <lineage>
        <taxon>Bacteria</taxon>
        <taxon>Bacillati</taxon>
        <taxon>Bacillota</taxon>
        <taxon>Bacilli</taxon>
        <taxon>Bacillales</taxon>
        <taxon>Bacillaceae</taxon>
        <taxon>Halalkalibacter</taxon>
    </lineage>
</organism>
<feature type="domain" description="Glycosyl transferase family 1" evidence="2">
    <location>
        <begin position="184"/>
        <end position="324"/>
    </location>
</feature>
<dbReference type="EMBL" id="JBHLUX010000029">
    <property type="protein sequence ID" value="MFC0471075.1"/>
    <property type="molecule type" value="Genomic_DNA"/>
</dbReference>
<keyword evidence="1" id="KW-0808">Transferase</keyword>
<sequence length="356" mass="40450">MKLFINGRFLTQSVTGVQRYSIELIKELDQLIEIGAIKGEFIILSPKNITNGITFKNIKVKKIGLLTGHAWEQIELPLYTMGKLLFNPCGPAPMFKTRQVVTIHDMAVFSNSVAFTKLFVIWYKIIFFFIGKLSKKIFTVSNFSKDELVNYLKIKESKIIVTHLGKEHITELQSDNNILSEYNLTKKKYILAVSSMSPNKNFDAIVKAIDFIKNKNNYDIVIAGGTHPKVFNKKLEVLPSNIKHVGYVSDNELKALYENALCFVFPSYYEGFGLPPLEAMALKCSVIVSDRSSLPEVAGNNALLCNPDNPEDIAMKIVQFKVDSFRESYELKGYNRAQDFSWKKCTEKTINELKDL</sequence>
<dbReference type="SUPFAM" id="SSF53756">
    <property type="entry name" value="UDP-Glycosyltransferase/glycogen phosphorylase"/>
    <property type="match status" value="1"/>
</dbReference>
<gene>
    <name evidence="3" type="ORF">ACFFHM_11425</name>
</gene>
<dbReference type="Pfam" id="PF00534">
    <property type="entry name" value="Glycos_transf_1"/>
    <property type="match status" value="1"/>
</dbReference>
<dbReference type="Proteomes" id="UP001589838">
    <property type="component" value="Unassembled WGS sequence"/>
</dbReference>
<evidence type="ECO:0000313" key="3">
    <source>
        <dbReference type="EMBL" id="MFC0471075.1"/>
    </source>
</evidence>
<dbReference type="PANTHER" id="PTHR46401">
    <property type="entry name" value="GLYCOSYLTRANSFERASE WBBK-RELATED"/>
    <property type="match status" value="1"/>
</dbReference>
<name>A0ABV6KCN8_9BACI</name>
<dbReference type="Gene3D" id="3.40.50.2000">
    <property type="entry name" value="Glycogen Phosphorylase B"/>
    <property type="match status" value="2"/>
</dbReference>
<evidence type="ECO:0000256" key="1">
    <source>
        <dbReference type="ARBA" id="ARBA00022679"/>
    </source>
</evidence>
<evidence type="ECO:0000313" key="4">
    <source>
        <dbReference type="Proteomes" id="UP001589838"/>
    </source>
</evidence>
<protein>
    <submittedName>
        <fullName evidence="3">Glycosyltransferase family 4 protein</fullName>
    </submittedName>
</protein>
<comment type="caution">
    <text evidence="3">The sequence shown here is derived from an EMBL/GenBank/DDBJ whole genome shotgun (WGS) entry which is preliminary data.</text>
</comment>
<accession>A0ABV6KCN8</accession>
<dbReference type="CDD" id="cd03809">
    <property type="entry name" value="GT4_MtfB-like"/>
    <property type="match status" value="1"/>
</dbReference>
<dbReference type="RefSeq" id="WP_335958400.1">
    <property type="nucleotide sequence ID" value="NZ_JAXBLX010000001.1"/>
</dbReference>
<proteinExistence type="predicted"/>